<organism evidence="3 4">
    <name type="scientific">Salix viminalis</name>
    <name type="common">Common osier</name>
    <name type="synonym">Basket willow</name>
    <dbReference type="NCBI Taxonomy" id="40686"/>
    <lineage>
        <taxon>Eukaryota</taxon>
        <taxon>Viridiplantae</taxon>
        <taxon>Streptophyta</taxon>
        <taxon>Embryophyta</taxon>
        <taxon>Tracheophyta</taxon>
        <taxon>Spermatophyta</taxon>
        <taxon>Magnoliopsida</taxon>
        <taxon>eudicotyledons</taxon>
        <taxon>Gunneridae</taxon>
        <taxon>Pentapetalae</taxon>
        <taxon>rosids</taxon>
        <taxon>fabids</taxon>
        <taxon>Malpighiales</taxon>
        <taxon>Salicaceae</taxon>
        <taxon>Saliceae</taxon>
        <taxon>Salix</taxon>
    </lineage>
</organism>
<sequence length="402" mass="43471">MASMLPFLHSPVVPSPETRRPSFTSRQKILTITANPTRRTLLSANNRNRTSFLSPQKNPSLIRSSVTVRSNLNLNFPLISPTDPWGMWTALFATGAFGIWSERTKIGSALSGALVSTLVGLAASNLRIISCESPAYSIVLKFLLPLAIPLLLFRADLRRVIQSTGTLLLAFLLGSVATTVGTVLAYMMVPMRALGQDSWKIAAALMGRHIGGAVNYVAISDALGVSPSVLAAGLAADNVICAVYFTSLFALASKIPAESSASIDGAGMDSGSESGNKLPVLQTATALAVSVCYLQGRRIYHKVLCNSRRHLASRYSHCCYPSNCISNPVQSPCTIWRGFGPDSDAGIFCCGWCKWKRMECDQYCAQHFHVCFGPDWHSSCCDPWTWKAISLRPKAVANCIKC</sequence>
<reference evidence="3" key="2">
    <citation type="journal article" date="2023" name="Int. J. Mol. Sci.">
        <title>De Novo Assembly and Annotation of 11 Diverse Shrub Willow (Salix) Genomes Reveals Novel Gene Organization in Sex-Linked Regions.</title>
        <authorList>
            <person name="Hyden B."/>
            <person name="Feng K."/>
            <person name="Yates T.B."/>
            <person name="Jawdy S."/>
            <person name="Cereghino C."/>
            <person name="Smart L.B."/>
            <person name="Muchero W."/>
        </authorList>
    </citation>
    <scope>NUCLEOTIDE SEQUENCE [LARGE SCALE GENOMIC DNA]</scope>
    <source>
        <tissue evidence="3">Shoot tip</tissue>
    </source>
</reference>
<comment type="caution">
    <text evidence="3">The sequence shown here is derived from an EMBL/GenBank/DDBJ whole genome shotgun (WGS) entry which is preliminary data.</text>
</comment>
<evidence type="ECO:0000313" key="4">
    <source>
        <dbReference type="Proteomes" id="UP001151529"/>
    </source>
</evidence>
<feature type="region of interest" description="Disordered" evidence="1">
    <location>
        <begin position="1"/>
        <end position="25"/>
    </location>
</feature>
<dbReference type="OrthoDB" id="45797at2759"/>
<dbReference type="Pfam" id="PF05684">
    <property type="entry name" value="DUF819"/>
    <property type="match status" value="1"/>
</dbReference>
<accession>A0A9Q0QJA1</accession>
<keyword evidence="2" id="KW-0472">Membrane</keyword>
<feature type="transmembrane region" description="Helical" evidence="2">
    <location>
        <begin position="229"/>
        <end position="252"/>
    </location>
</feature>
<proteinExistence type="predicted"/>
<protein>
    <submittedName>
        <fullName evidence="3">PROTEIN putative (DUF819)-RELATED</fullName>
    </submittedName>
</protein>
<dbReference type="InterPro" id="IPR008537">
    <property type="entry name" value="DUF819"/>
</dbReference>
<dbReference type="Proteomes" id="UP001151529">
    <property type="component" value="Chromosome 4"/>
</dbReference>
<dbReference type="AlphaFoldDB" id="A0A9Q0QJA1"/>
<feature type="transmembrane region" description="Helical" evidence="2">
    <location>
        <begin position="108"/>
        <end position="129"/>
    </location>
</feature>
<keyword evidence="2" id="KW-1133">Transmembrane helix</keyword>
<dbReference type="PANTHER" id="PTHR34289:SF3">
    <property type="entry name" value="PROTEIN, PUTATIVE (DUF819)-RELATED"/>
    <property type="match status" value="1"/>
</dbReference>
<evidence type="ECO:0000256" key="2">
    <source>
        <dbReference type="SAM" id="Phobius"/>
    </source>
</evidence>
<name>A0A9Q0QJA1_SALVM</name>
<feature type="transmembrane region" description="Helical" evidence="2">
    <location>
        <begin position="85"/>
        <end position="101"/>
    </location>
</feature>
<gene>
    <name evidence="3" type="ORF">OIU85_027664</name>
</gene>
<feature type="transmembrane region" description="Helical" evidence="2">
    <location>
        <begin position="167"/>
        <end position="189"/>
    </location>
</feature>
<feature type="transmembrane region" description="Helical" evidence="2">
    <location>
        <begin position="135"/>
        <end position="155"/>
    </location>
</feature>
<dbReference type="PANTHER" id="PTHR34289">
    <property type="entry name" value="PROTEIN, PUTATIVE (DUF819)-RELATED"/>
    <property type="match status" value="1"/>
</dbReference>
<dbReference type="EMBL" id="JAPFFL010000008">
    <property type="protein sequence ID" value="KAJ6707331.1"/>
    <property type="molecule type" value="Genomic_DNA"/>
</dbReference>
<evidence type="ECO:0000313" key="3">
    <source>
        <dbReference type="EMBL" id="KAJ6707331.1"/>
    </source>
</evidence>
<reference evidence="3" key="1">
    <citation type="submission" date="2022-11" db="EMBL/GenBank/DDBJ databases">
        <authorList>
            <person name="Hyden B.L."/>
            <person name="Feng K."/>
            <person name="Yates T."/>
            <person name="Jawdy S."/>
            <person name="Smart L.B."/>
            <person name="Muchero W."/>
        </authorList>
    </citation>
    <scope>NUCLEOTIDE SEQUENCE</scope>
    <source>
        <tissue evidence="3">Shoot tip</tissue>
    </source>
</reference>
<keyword evidence="2" id="KW-0812">Transmembrane</keyword>
<keyword evidence="4" id="KW-1185">Reference proteome</keyword>
<evidence type="ECO:0000256" key="1">
    <source>
        <dbReference type="SAM" id="MobiDB-lite"/>
    </source>
</evidence>